<evidence type="ECO:0000256" key="7">
    <source>
        <dbReference type="SAM" id="Phobius"/>
    </source>
</evidence>
<evidence type="ECO:0000259" key="8">
    <source>
        <dbReference type="PROSITE" id="PS50835"/>
    </source>
</evidence>
<evidence type="ECO:0000256" key="2">
    <source>
        <dbReference type="ARBA" id="ARBA00023136"/>
    </source>
</evidence>
<dbReference type="PANTHER" id="PTHR11640:SF31">
    <property type="entry name" value="IRREGULAR CHIASM C-ROUGHEST PROTEIN-RELATED"/>
    <property type="match status" value="1"/>
</dbReference>
<dbReference type="Gene3D" id="2.60.40.10">
    <property type="entry name" value="Immunoglobulins"/>
    <property type="match status" value="2"/>
</dbReference>
<evidence type="ECO:0000256" key="5">
    <source>
        <dbReference type="ARBA" id="ARBA00023319"/>
    </source>
</evidence>
<evidence type="ECO:0000256" key="1">
    <source>
        <dbReference type="ARBA" id="ARBA00004479"/>
    </source>
</evidence>
<protein>
    <recommendedName>
        <fullName evidence="8">Ig-like domain-containing protein</fullName>
    </recommendedName>
</protein>
<keyword evidence="4" id="KW-0325">Glycoprotein</keyword>
<evidence type="ECO:0000313" key="10">
    <source>
        <dbReference type="Proteomes" id="UP001164746"/>
    </source>
</evidence>
<comment type="subcellular location">
    <subcellularLocation>
        <location evidence="1">Membrane</location>
        <topology evidence="1">Single-pass type I membrane protein</topology>
    </subcellularLocation>
</comment>
<feature type="domain" description="Ig-like" evidence="8">
    <location>
        <begin position="162"/>
        <end position="256"/>
    </location>
</feature>
<feature type="region of interest" description="Disordered" evidence="6">
    <location>
        <begin position="528"/>
        <end position="564"/>
    </location>
</feature>
<dbReference type="SUPFAM" id="SSF48726">
    <property type="entry name" value="Immunoglobulin"/>
    <property type="match status" value="2"/>
</dbReference>
<feature type="transmembrane region" description="Helical" evidence="7">
    <location>
        <begin position="451"/>
        <end position="473"/>
    </location>
</feature>
<reference evidence="9" key="1">
    <citation type="submission" date="2022-11" db="EMBL/GenBank/DDBJ databases">
        <title>Centuries of genome instability and evolution in soft-shell clam transmissible cancer (bioRxiv).</title>
        <authorList>
            <person name="Hart S.F.M."/>
            <person name="Yonemitsu M.A."/>
            <person name="Giersch R.M."/>
            <person name="Beal B.F."/>
            <person name="Arriagada G."/>
            <person name="Davis B.W."/>
            <person name="Ostrander E.A."/>
            <person name="Goff S.P."/>
            <person name="Metzger M.J."/>
        </authorList>
    </citation>
    <scope>NUCLEOTIDE SEQUENCE</scope>
    <source>
        <strain evidence="9">MELC-2E11</strain>
        <tissue evidence="9">Siphon/mantle</tissue>
    </source>
</reference>
<proteinExistence type="predicted"/>
<keyword evidence="7" id="KW-0812">Transmembrane</keyword>
<gene>
    <name evidence="9" type="ORF">MAR_028727</name>
</gene>
<dbReference type="InterPro" id="IPR013783">
    <property type="entry name" value="Ig-like_fold"/>
</dbReference>
<name>A0ABY7DEF8_MYAAR</name>
<dbReference type="InterPro" id="IPR007110">
    <property type="entry name" value="Ig-like_dom"/>
</dbReference>
<keyword evidence="10" id="KW-1185">Reference proteome</keyword>
<dbReference type="InterPro" id="IPR036179">
    <property type="entry name" value="Ig-like_dom_sf"/>
</dbReference>
<evidence type="ECO:0000313" key="9">
    <source>
        <dbReference type="EMBL" id="WAQ96037.1"/>
    </source>
</evidence>
<dbReference type="PROSITE" id="PS50835">
    <property type="entry name" value="IG_LIKE"/>
    <property type="match status" value="2"/>
</dbReference>
<dbReference type="EMBL" id="CP111013">
    <property type="protein sequence ID" value="WAQ96037.1"/>
    <property type="molecule type" value="Genomic_DNA"/>
</dbReference>
<dbReference type="InterPro" id="IPR051275">
    <property type="entry name" value="Cell_adhesion_signaling"/>
</dbReference>
<dbReference type="InterPro" id="IPR013162">
    <property type="entry name" value="CD80_C2-set"/>
</dbReference>
<keyword evidence="2 7" id="KW-0472">Membrane</keyword>
<evidence type="ECO:0000256" key="3">
    <source>
        <dbReference type="ARBA" id="ARBA00023157"/>
    </source>
</evidence>
<evidence type="ECO:0000256" key="6">
    <source>
        <dbReference type="SAM" id="MobiDB-lite"/>
    </source>
</evidence>
<keyword evidence="7" id="KW-1133">Transmembrane helix</keyword>
<dbReference type="Pfam" id="PF08205">
    <property type="entry name" value="C2-set_2"/>
    <property type="match status" value="1"/>
</dbReference>
<organism evidence="9 10">
    <name type="scientific">Mya arenaria</name>
    <name type="common">Soft-shell clam</name>
    <dbReference type="NCBI Taxonomy" id="6604"/>
    <lineage>
        <taxon>Eukaryota</taxon>
        <taxon>Metazoa</taxon>
        <taxon>Spiralia</taxon>
        <taxon>Lophotrochozoa</taxon>
        <taxon>Mollusca</taxon>
        <taxon>Bivalvia</taxon>
        <taxon>Autobranchia</taxon>
        <taxon>Heteroconchia</taxon>
        <taxon>Euheterodonta</taxon>
        <taxon>Imparidentia</taxon>
        <taxon>Neoheterodontei</taxon>
        <taxon>Myida</taxon>
        <taxon>Myoidea</taxon>
        <taxon>Myidae</taxon>
        <taxon>Mya</taxon>
    </lineage>
</organism>
<feature type="domain" description="Ig-like" evidence="8">
    <location>
        <begin position="334"/>
        <end position="418"/>
    </location>
</feature>
<dbReference type="PANTHER" id="PTHR11640">
    <property type="entry name" value="NEPHRIN"/>
    <property type="match status" value="1"/>
</dbReference>
<sequence>MILLPDLSGGCGYIYLRTPNPVLGKKVEIGYYPAPAVIGLTGEYSREWYNESSRSSMTLIEGLLTEEELSNKEFVLTIYNATRWTTGSYSVKCTESTTNRLFTERLYVKVTVYNDTQFGNIYKIYRIIREEDHMKTVTCSVSNAALEKPLTTSAKLFVALKPEILVLNVPILRDGNPANITCISRGGRPATNLSFWLDGANYSVNNVKTYENSTRTYSTILTFNNPARKDWNRKLVSCVSRSPFFGETATHRKTINCKYPPTMLTMNAPSIPSYLHDSFTLKFICLTDTYNDICLISWTKDGQLLSANGEVTNKIPGSAVMEFADVKKENNDTPSVQLSVKDEVLLNAHDTTSVTCTAKSLPLSNIVWSVNGETQLLVCNKSQECVMKTSPIKTKEHRNYTCTAYFELGNYNTSANSSFLAIGGASTQKPYEIPNESEDASLTNSNDIPTVWIVIGLSVIIAIFIISTVIVLARKPNVQENETVGMNEEVTYAQVNKIRTNRTETVEPKTKDSDMNLVYADIDIEHLETASKPPSRQRPPSPTEYADVDFIRTKRGSNSDNIIT</sequence>
<evidence type="ECO:0000256" key="4">
    <source>
        <dbReference type="ARBA" id="ARBA00023180"/>
    </source>
</evidence>
<keyword evidence="5" id="KW-0393">Immunoglobulin domain</keyword>
<dbReference type="Proteomes" id="UP001164746">
    <property type="component" value="Chromosome 2"/>
</dbReference>
<keyword evidence="3" id="KW-1015">Disulfide bond</keyword>
<accession>A0ABY7DEF8</accession>